<dbReference type="RefSeq" id="WP_184786385.1">
    <property type="nucleotide sequence ID" value="NZ_BONT01000015.1"/>
</dbReference>
<name>A0A841FCF6_9ACTN</name>
<keyword evidence="2" id="KW-1185">Reference proteome</keyword>
<reference evidence="1 2" key="1">
    <citation type="submission" date="2020-08" db="EMBL/GenBank/DDBJ databases">
        <title>Genomic Encyclopedia of Type Strains, Phase IV (KMG-IV): sequencing the most valuable type-strain genomes for metagenomic binning, comparative biology and taxonomic classification.</title>
        <authorList>
            <person name="Goeker M."/>
        </authorList>
    </citation>
    <scope>NUCLEOTIDE SEQUENCE [LARGE SCALE GENOMIC DNA]</scope>
    <source>
        <strain evidence="1 2">YIM 65646</strain>
    </source>
</reference>
<gene>
    <name evidence="1" type="ORF">HNR73_001324</name>
</gene>
<evidence type="ECO:0000313" key="1">
    <source>
        <dbReference type="EMBL" id="MBB6033474.1"/>
    </source>
</evidence>
<accession>A0A841FCF6</accession>
<dbReference type="EMBL" id="JACHGT010000003">
    <property type="protein sequence ID" value="MBB6033474.1"/>
    <property type="molecule type" value="Genomic_DNA"/>
</dbReference>
<evidence type="ECO:0000313" key="2">
    <source>
        <dbReference type="Proteomes" id="UP000548476"/>
    </source>
</evidence>
<dbReference type="Proteomes" id="UP000548476">
    <property type="component" value="Unassembled WGS sequence"/>
</dbReference>
<proteinExistence type="predicted"/>
<organism evidence="1 2">
    <name type="scientific">Phytomonospora endophytica</name>
    <dbReference type="NCBI Taxonomy" id="714109"/>
    <lineage>
        <taxon>Bacteria</taxon>
        <taxon>Bacillati</taxon>
        <taxon>Actinomycetota</taxon>
        <taxon>Actinomycetes</taxon>
        <taxon>Micromonosporales</taxon>
        <taxon>Micromonosporaceae</taxon>
        <taxon>Phytomonospora</taxon>
    </lineage>
</organism>
<protein>
    <submittedName>
        <fullName evidence="1">Uncharacterized protein</fullName>
    </submittedName>
</protein>
<sequence>MLAEFRLARIVDGLPHRAEVAVEVRPAARDAVRIGGDPCGWRREAHGPGAWIGGPADDGMVSSAEVAADTAAARALSEHTGPPHEVTVTAIRDSNVDTGRGHVRFAAVHATARALGFSPADTAAARLTAYVPAGGAGESY</sequence>
<dbReference type="AlphaFoldDB" id="A0A841FCF6"/>
<comment type="caution">
    <text evidence="1">The sequence shown here is derived from an EMBL/GenBank/DDBJ whole genome shotgun (WGS) entry which is preliminary data.</text>
</comment>